<dbReference type="STRING" id="35608.A0A2U1MGM0"/>
<dbReference type="Proteomes" id="UP000245207">
    <property type="component" value="Unassembled WGS sequence"/>
</dbReference>
<feature type="compositionally biased region" description="Basic and acidic residues" evidence="1">
    <location>
        <begin position="1"/>
        <end position="14"/>
    </location>
</feature>
<reference evidence="3 4" key="1">
    <citation type="journal article" date="2018" name="Mol. Plant">
        <title>The genome of Artemisia annua provides insight into the evolution of Asteraceae family and artemisinin biosynthesis.</title>
        <authorList>
            <person name="Shen Q."/>
            <person name="Zhang L."/>
            <person name="Liao Z."/>
            <person name="Wang S."/>
            <person name="Yan T."/>
            <person name="Shi P."/>
            <person name="Liu M."/>
            <person name="Fu X."/>
            <person name="Pan Q."/>
            <person name="Wang Y."/>
            <person name="Lv Z."/>
            <person name="Lu X."/>
            <person name="Zhang F."/>
            <person name="Jiang W."/>
            <person name="Ma Y."/>
            <person name="Chen M."/>
            <person name="Hao X."/>
            <person name="Li L."/>
            <person name="Tang Y."/>
            <person name="Lv G."/>
            <person name="Zhou Y."/>
            <person name="Sun X."/>
            <person name="Brodelius P.E."/>
            <person name="Rose J.K.C."/>
            <person name="Tang K."/>
        </authorList>
    </citation>
    <scope>NUCLEOTIDE SEQUENCE [LARGE SCALE GENOMIC DNA]</scope>
    <source>
        <strain evidence="4">cv. Huhao1</strain>
        <tissue evidence="3">Leaf</tissue>
    </source>
</reference>
<evidence type="ECO:0000313" key="4">
    <source>
        <dbReference type="Proteomes" id="UP000245207"/>
    </source>
</evidence>
<dbReference type="EMBL" id="PKPP01005356">
    <property type="protein sequence ID" value="PWA60410.1"/>
    <property type="molecule type" value="Genomic_DNA"/>
</dbReference>
<sequence length="139" mass="15302">MADKENRMMIKEEGAELGAFGPTNKMKGKQVVTFDPADDSSQSPLPQNKLSYASEGTSEGLAVSQGLEPTSTGIKKKKKKQTKLVFIHNLGIAYFLTAFAKKALWNNVLALSLVNGRKGYKTRGLYKFDKNGSKEIRND</sequence>
<dbReference type="AlphaFoldDB" id="A0A2U1MGM0"/>
<proteinExistence type="predicted"/>
<evidence type="ECO:0000313" key="3">
    <source>
        <dbReference type="EMBL" id="PWA60410.1"/>
    </source>
</evidence>
<evidence type="ECO:0000256" key="1">
    <source>
        <dbReference type="SAM" id="MobiDB-lite"/>
    </source>
</evidence>
<keyword evidence="4" id="KW-1185">Reference proteome</keyword>
<name>A0A2U1MGM0_ARTAN</name>
<evidence type="ECO:0000256" key="2">
    <source>
        <dbReference type="SAM" id="Phobius"/>
    </source>
</evidence>
<protein>
    <submittedName>
        <fullName evidence="3">Uncharacterized protein</fullName>
    </submittedName>
</protein>
<organism evidence="3 4">
    <name type="scientific">Artemisia annua</name>
    <name type="common">Sweet wormwood</name>
    <dbReference type="NCBI Taxonomy" id="35608"/>
    <lineage>
        <taxon>Eukaryota</taxon>
        <taxon>Viridiplantae</taxon>
        <taxon>Streptophyta</taxon>
        <taxon>Embryophyta</taxon>
        <taxon>Tracheophyta</taxon>
        <taxon>Spermatophyta</taxon>
        <taxon>Magnoliopsida</taxon>
        <taxon>eudicotyledons</taxon>
        <taxon>Gunneridae</taxon>
        <taxon>Pentapetalae</taxon>
        <taxon>asterids</taxon>
        <taxon>campanulids</taxon>
        <taxon>Asterales</taxon>
        <taxon>Asteraceae</taxon>
        <taxon>Asteroideae</taxon>
        <taxon>Anthemideae</taxon>
        <taxon>Artemisiinae</taxon>
        <taxon>Artemisia</taxon>
    </lineage>
</organism>
<keyword evidence="2" id="KW-0472">Membrane</keyword>
<accession>A0A2U1MGM0</accession>
<feature type="region of interest" description="Disordered" evidence="1">
    <location>
        <begin position="1"/>
        <end position="56"/>
    </location>
</feature>
<gene>
    <name evidence="3" type="ORF">CTI12_AA381930</name>
</gene>
<feature type="transmembrane region" description="Helical" evidence="2">
    <location>
        <begin position="84"/>
        <end position="105"/>
    </location>
</feature>
<comment type="caution">
    <text evidence="3">The sequence shown here is derived from an EMBL/GenBank/DDBJ whole genome shotgun (WGS) entry which is preliminary data.</text>
</comment>
<keyword evidence="2" id="KW-1133">Transmembrane helix</keyword>
<feature type="compositionally biased region" description="Polar residues" evidence="1">
    <location>
        <begin position="39"/>
        <end position="56"/>
    </location>
</feature>
<keyword evidence="2" id="KW-0812">Transmembrane</keyword>